<protein>
    <recommendedName>
        <fullName evidence="11">Cation-transporting P-type ATPase C-terminal domain-containing protein</fullName>
    </recommendedName>
</protein>
<evidence type="ECO:0000256" key="2">
    <source>
        <dbReference type="ARBA" id="ARBA00022692"/>
    </source>
</evidence>
<evidence type="ECO:0000256" key="4">
    <source>
        <dbReference type="ARBA" id="ARBA00022741"/>
    </source>
</evidence>
<comment type="subcellular location">
    <subcellularLocation>
        <location evidence="1">Membrane</location>
        <topology evidence="1">Multi-pass membrane protein</topology>
    </subcellularLocation>
</comment>
<dbReference type="GO" id="GO:0019829">
    <property type="term" value="F:ATPase-coupled monoatomic cation transmembrane transporter activity"/>
    <property type="evidence" value="ECO:0007669"/>
    <property type="project" value="TreeGrafter"/>
</dbReference>
<gene>
    <name evidence="10" type="ORF">Cvel_32485</name>
</gene>
<dbReference type="GO" id="GO:0016020">
    <property type="term" value="C:membrane"/>
    <property type="evidence" value="ECO:0007669"/>
    <property type="project" value="UniProtKB-SubCell"/>
</dbReference>
<keyword evidence="6" id="KW-0460">Magnesium</keyword>
<name>A0A0G4HW30_9ALVE</name>
<evidence type="ECO:0000256" key="3">
    <source>
        <dbReference type="ARBA" id="ARBA00022723"/>
    </source>
</evidence>
<evidence type="ECO:0000313" key="10">
    <source>
        <dbReference type="EMBL" id="CEM48665.1"/>
    </source>
</evidence>
<keyword evidence="2" id="KW-0812">Transmembrane</keyword>
<evidence type="ECO:0000256" key="8">
    <source>
        <dbReference type="ARBA" id="ARBA00022989"/>
    </source>
</evidence>
<keyword evidence="9" id="KW-0472">Membrane</keyword>
<keyword evidence="3" id="KW-0479">Metal-binding</keyword>
<dbReference type="GO" id="GO:0140358">
    <property type="term" value="F:P-type transmembrane transporter activity"/>
    <property type="evidence" value="ECO:0007669"/>
    <property type="project" value="InterPro"/>
</dbReference>
<sequence length="70" mass="7602">MQPTRTTQAGKIRMMCFDKTGTLTKDWLDFLGAVPIERKAGGKEPQLGDGLVAPQEIPAASSPLWRFGAL</sequence>
<keyword evidence="4" id="KW-0547">Nucleotide-binding</keyword>
<keyword evidence="8" id="KW-1133">Transmembrane helix</keyword>
<dbReference type="PROSITE" id="PS00154">
    <property type="entry name" value="ATPASE_E1_E2"/>
    <property type="match status" value="1"/>
</dbReference>
<dbReference type="GO" id="GO:0005524">
    <property type="term" value="F:ATP binding"/>
    <property type="evidence" value="ECO:0007669"/>
    <property type="project" value="UniProtKB-KW"/>
</dbReference>
<dbReference type="VEuPathDB" id="CryptoDB:Cvel_32485"/>
<dbReference type="AlphaFoldDB" id="A0A0G4HW30"/>
<proteinExistence type="predicted"/>
<dbReference type="InterPro" id="IPR018303">
    <property type="entry name" value="ATPase_P-typ_P_site"/>
</dbReference>
<evidence type="ECO:0000256" key="9">
    <source>
        <dbReference type="ARBA" id="ARBA00023136"/>
    </source>
</evidence>
<evidence type="ECO:0008006" key="11">
    <source>
        <dbReference type="Google" id="ProtNLM"/>
    </source>
</evidence>
<dbReference type="EMBL" id="CDMZ01004106">
    <property type="protein sequence ID" value="CEM48665.1"/>
    <property type="molecule type" value="Genomic_DNA"/>
</dbReference>
<accession>A0A0G4HW30</accession>
<evidence type="ECO:0000256" key="1">
    <source>
        <dbReference type="ARBA" id="ARBA00004141"/>
    </source>
</evidence>
<dbReference type="InterPro" id="IPR006544">
    <property type="entry name" value="P-type_TPase_V"/>
</dbReference>
<evidence type="ECO:0000256" key="6">
    <source>
        <dbReference type="ARBA" id="ARBA00022842"/>
    </source>
</evidence>
<keyword evidence="5" id="KW-0067">ATP-binding</keyword>
<reference evidence="10" key="1">
    <citation type="submission" date="2014-11" db="EMBL/GenBank/DDBJ databases">
        <authorList>
            <person name="Otto D Thomas"/>
            <person name="Naeem Raeece"/>
        </authorList>
    </citation>
    <scope>NUCLEOTIDE SEQUENCE</scope>
</reference>
<organism evidence="10">
    <name type="scientific">Chromera velia CCMP2878</name>
    <dbReference type="NCBI Taxonomy" id="1169474"/>
    <lineage>
        <taxon>Eukaryota</taxon>
        <taxon>Sar</taxon>
        <taxon>Alveolata</taxon>
        <taxon>Colpodellida</taxon>
        <taxon>Chromeraceae</taxon>
        <taxon>Chromera</taxon>
    </lineage>
</organism>
<evidence type="ECO:0000256" key="7">
    <source>
        <dbReference type="ARBA" id="ARBA00022967"/>
    </source>
</evidence>
<dbReference type="PANTHER" id="PTHR45630">
    <property type="entry name" value="CATION-TRANSPORTING ATPASE-RELATED"/>
    <property type="match status" value="1"/>
</dbReference>
<dbReference type="GO" id="GO:0046872">
    <property type="term" value="F:metal ion binding"/>
    <property type="evidence" value="ECO:0007669"/>
    <property type="project" value="UniProtKB-KW"/>
</dbReference>
<keyword evidence="7" id="KW-1278">Translocase</keyword>
<evidence type="ECO:0000256" key="5">
    <source>
        <dbReference type="ARBA" id="ARBA00022840"/>
    </source>
</evidence>